<accession>A0ABZ1HNB0</accession>
<dbReference type="InterPro" id="IPR036237">
    <property type="entry name" value="Xyl_isomerase-like_sf"/>
</dbReference>
<reference evidence="2 3" key="1">
    <citation type="submission" date="2022-10" db="EMBL/GenBank/DDBJ databases">
        <title>The complete genomes of actinobacterial strains from the NBC collection.</title>
        <authorList>
            <person name="Joergensen T.S."/>
            <person name="Alvarez Arevalo M."/>
            <person name="Sterndorff E.B."/>
            <person name="Faurdal D."/>
            <person name="Vuksanovic O."/>
            <person name="Mourched A.-S."/>
            <person name="Charusanti P."/>
            <person name="Shaw S."/>
            <person name="Blin K."/>
            <person name="Weber T."/>
        </authorList>
    </citation>
    <scope>NUCLEOTIDE SEQUENCE [LARGE SCALE GENOMIC DNA]</scope>
    <source>
        <strain evidence="2 3">NBC 01752</strain>
    </source>
</reference>
<dbReference type="InterPro" id="IPR050312">
    <property type="entry name" value="IolE/XylAMocC-like"/>
</dbReference>
<feature type="domain" description="Xylose isomerase-like TIM barrel" evidence="1">
    <location>
        <begin position="52"/>
        <end position="286"/>
    </location>
</feature>
<evidence type="ECO:0000313" key="3">
    <source>
        <dbReference type="Proteomes" id="UP001340816"/>
    </source>
</evidence>
<evidence type="ECO:0000313" key="2">
    <source>
        <dbReference type="EMBL" id="WSD19745.1"/>
    </source>
</evidence>
<organism evidence="2 3">
    <name type="scientific">Streptomyces phaeochromogenes</name>
    <dbReference type="NCBI Taxonomy" id="1923"/>
    <lineage>
        <taxon>Bacteria</taxon>
        <taxon>Bacillati</taxon>
        <taxon>Actinomycetota</taxon>
        <taxon>Actinomycetes</taxon>
        <taxon>Kitasatosporales</taxon>
        <taxon>Streptomycetaceae</taxon>
        <taxon>Streptomyces</taxon>
        <taxon>Streptomyces phaeochromogenes group</taxon>
    </lineage>
</organism>
<sequence length="303" mass="32364">MSTLAVSSFSLHRILGPLHLERQTADGGFEEFELPLPREHSLEEFAVLVRDRLGVTAVELCQIQFDSSSQPRAEALASALKASGVRVLTVPIDIGDLAGGSDSARERDMARIERWFAVAHRLGARYVRVNTGSPVSGGTAEDRSGLIASLRALAVTAERDGMRLLVENHGGPDSHPDFLLGLRAEVGPEHLGILLDLGNFEPVATIGHARLTGKSFDEAGVDREPVYEHIARLAPVADLVHAKAYDPASDGSPLLDLDRALGIVAASGYEGSISVEWEGIEGDPWTRTAETVAAVRAAFPNLA</sequence>
<dbReference type="Gene3D" id="3.20.20.150">
    <property type="entry name" value="Divalent-metal-dependent TIM barrel enzymes"/>
    <property type="match status" value="1"/>
</dbReference>
<keyword evidence="2" id="KW-0413">Isomerase</keyword>
<dbReference type="RefSeq" id="WP_326761682.1">
    <property type="nucleotide sequence ID" value="NZ_CP109135.1"/>
</dbReference>
<name>A0ABZ1HNB0_STRPH</name>
<dbReference type="PANTHER" id="PTHR12110:SF53">
    <property type="entry name" value="BLR5974 PROTEIN"/>
    <property type="match status" value="1"/>
</dbReference>
<dbReference type="InterPro" id="IPR013022">
    <property type="entry name" value="Xyl_isomerase-like_TIM-brl"/>
</dbReference>
<dbReference type="EMBL" id="CP109135">
    <property type="protein sequence ID" value="WSD19745.1"/>
    <property type="molecule type" value="Genomic_DNA"/>
</dbReference>
<proteinExistence type="predicted"/>
<protein>
    <submittedName>
        <fullName evidence="2">Sugar phosphate isomerase/epimerase</fullName>
    </submittedName>
</protein>
<dbReference type="Proteomes" id="UP001340816">
    <property type="component" value="Chromosome"/>
</dbReference>
<evidence type="ECO:0000259" key="1">
    <source>
        <dbReference type="Pfam" id="PF01261"/>
    </source>
</evidence>
<gene>
    <name evidence="2" type="ORF">OHB35_44575</name>
</gene>
<dbReference type="Pfam" id="PF01261">
    <property type="entry name" value="AP_endonuc_2"/>
    <property type="match status" value="1"/>
</dbReference>
<dbReference type="GO" id="GO:0016853">
    <property type="term" value="F:isomerase activity"/>
    <property type="evidence" value="ECO:0007669"/>
    <property type="project" value="UniProtKB-KW"/>
</dbReference>
<keyword evidence="3" id="KW-1185">Reference proteome</keyword>
<dbReference type="SUPFAM" id="SSF51658">
    <property type="entry name" value="Xylose isomerase-like"/>
    <property type="match status" value="1"/>
</dbReference>
<dbReference type="PANTHER" id="PTHR12110">
    <property type="entry name" value="HYDROXYPYRUVATE ISOMERASE"/>
    <property type="match status" value="1"/>
</dbReference>